<comment type="caution">
    <text evidence="1">The sequence shown here is derived from an EMBL/GenBank/DDBJ whole genome shotgun (WGS) entry which is preliminary data.</text>
</comment>
<gene>
    <name evidence="1" type="ORF">BLA60_26750</name>
</gene>
<dbReference type="EMBL" id="MSIF01000015">
    <property type="protein sequence ID" value="OLF07526.1"/>
    <property type="molecule type" value="Genomic_DNA"/>
</dbReference>
<dbReference type="Proteomes" id="UP000185696">
    <property type="component" value="Unassembled WGS sequence"/>
</dbReference>
<sequence length="306" mass="33373">MVRALREHGFTGPILCDANRYSGRRRSTALAGVRAEWTAEQHDLGLTAVTDSGYLAEHDWAGLRRILSEASRQPGEVIAQLPLAARWFEHSVDGLVAELNHFGVPVAVAIEHAKDPFSVRYLIRGFLSLLAADVPVLLLRADVSAIAASFHGAHAAAIGTTVALRHVYPRGGPGTPRLPSIAAFVPRLLDYRPLTTLATQTPPGWSCDCPECAGRPLVTLARSPRPEATAFRHSLSAQLTLHAQLRNRPAPIAGWHELCATALAEHRTLAETLPDWHTPTNLRAWYQLTRDAVPDGVFHQDERAHG</sequence>
<proteinExistence type="predicted"/>
<evidence type="ECO:0008006" key="3">
    <source>
        <dbReference type="Google" id="ProtNLM"/>
    </source>
</evidence>
<accession>A0A7Z1AWC1</accession>
<reference evidence="1 2" key="1">
    <citation type="submission" date="2016-12" db="EMBL/GenBank/DDBJ databases">
        <title>The draft genome sequence of Actinophytocola xinjiangensis.</title>
        <authorList>
            <person name="Wang W."/>
            <person name="Yuan L."/>
        </authorList>
    </citation>
    <scope>NUCLEOTIDE SEQUENCE [LARGE SCALE GENOMIC DNA]</scope>
    <source>
        <strain evidence="1 2">CGMCC 4.4663</strain>
    </source>
</reference>
<keyword evidence="2" id="KW-1185">Reference proteome</keyword>
<name>A0A7Z1AWC1_9PSEU</name>
<evidence type="ECO:0000313" key="2">
    <source>
        <dbReference type="Proteomes" id="UP000185696"/>
    </source>
</evidence>
<organism evidence="1 2">
    <name type="scientific">Actinophytocola xinjiangensis</name>
    <dbReference type="NCBI Taxonomy" id="485602"/>
    <lineage>
        <taxon>Bacteria</taxon>
        <taxon>Bacillati</taxon>
        <taxon>Actinomycetota</taxon>
        <taxon>Actinomycetes</taxon>
        <taxon>Pseudonocardiales</taxon>
        <taxon>Pseudonocardiaceae</taxon>
    </lineage>
</organism>
<protein>
    <recommendedName>
        <fullName evidence="3">tRNA-guanine family transglycosylase</fullName>
    </recommendedName>
</protein>
<dbReference type="AlphaFoldDB" id="A0A7Z1AWC1"/>
<evidence type="ECO:0000313" key="1">
    <source>
        <dbReference type="EMBL" id="OLF07526.1"/>
    </source>
</evidence>